<evidence type="ECO:0000256" key="11">
    <source>
        <dbReference type="ARBA" id="ARBA00022840"/>
    </source>
</evidence>
<dbReference type="Proteomes" id="UP000183447">
    <property type="component" value="Unassembled WGS sequence"/>
</dbReference>
<dbReference type="GO" id="GO:0005524">
    <property type="term" value="F:ATP binding"/>
    <property type="evidence" value="ECO:0007669"/>
    <property type="project" value="UniProtKB-KW"/>
</dbReference>
<keyword evidence="5" id="KW-1003">Cell membrane</keyword>
<evidence type="ECO:0000313" key="21">
    <source>
        <dbReference type="EMBL" id="SFZ80654.1"/>
    </source>
</evidence>
<dbReference type="GO" id="GO:0005886">
    <property type="term" value="C:plasma membrane"/>
    <property type="evidence" value="ECO:0007669"/>
    <property type="project" value="UniProtKB-SubCell"/>
</dbReference>
<dbReference type="InterPro" id="IPR005702">
    <property type="entry name" value="Wzc-like_C"/>
</dbReference>
<keyword evidence="10" id="KW-0418">Kinase</keyword>
<dbReference type="InterPro" id="IPR050445">
    <property type="entry name" value="Bact_polysacc_biosynth/exp"/>
</dbReference>
<dbReference type="STRING" id="665118.SAMN02983003_0051"/>
<keyword evidence="6" id="KW-0997">Cell inner membrane</keyword>
<dbReference type="EMBL" id="FPKU01000001">
    <property type="protein sequence ID" value="SFZ80654.1"/>
    <property type="molecule type" value="Genomic_DNA"/>
</dbReference>
<evidence type="ECO:0000256" key="7">
    <source>
        <dbReference type="ARBA" id="ARBA00022679"/>
    </source>
</evidence>
<dbReference type="PANTHER" id="PTHR32309">
    <property type="entry name" value="TYROSINE-PROTEIN KINASE"/>
    <property type="match status" value="1"/>
</dbReference>
<gene>
    <name evidence="21" type="ORF">SAMN02983003_0051</name>
</gene>
<keyword evidence="16" id="KW-0175">Coiled coil</keyword>
<keyword evidence="22" id="KW-1185">Reference proteome</keyword>
<keyword evidence="13 17" id="KW-0472">Membrane</keyword>
<evidence type="ECO:0000256" key="13">
    <source>
        <dbReference type="ARBA" id="ARBA00023136"/>
    </source>
</evidence>
<evidence type="ECO:0000256" key="10">
    <source>
        <dbReference type="ARBA" id="ARBA00022777"/>
    </source>
</evidence>
<feature type="domain" description="Tyrosine-protein kinase G-rich" evidence="20">
    <location>
        <begin position="413"/>
        <end position="480"/>
    </location>
</feature>
<keyword evidence="9" id="KW-0547">Nucleotide-binding</keyword>
<feature type="domain" description="Polysaccharide chain length determinant N-terminal" evidence="18">
    <location>
        <begin position="49"/>
        <end position="134"/>
    </location>
</feature>
<name>A0A1K2HS47_9HYPH</name>
<feature type="domain" description="AAA" evidence="19">
    <location>
        <begin position="557"/>
        <end position="690"/>
    </location>
</feature>
<feature type="transmembrane region" description="Helical" evidence="17">
    <location>
        <begin position="466"/>
        <end position="484"/>
    </location>
</feature>
<comment type="similarity">
    <text evidence="2">Belongs to the CpsD/CapB family.</text>
</comment>
<evidence type="ECO:0000259" key="20">
    <source>
        <dbReference type="Pfam" id="PF13807"/>
    </source>
</evidence>
<evidence type="ECO:0000256" key="17">
    <source>
        <dbReference type="SAM" id="Phobius"/>
    </source>
</evidence>
<feature type="coiled-coil region" evidence="16">
    <location>
        <begin position="237"/>
        <end position="264"/>
    </location>
</feature>
<accession>A0A1K2HS47</accession>
<evidence type="ECO:0000256" key="2">
    <source>
        <dbReference type="ARBA" id="ARBA00007316"/>
    </source>
</evidence>
<feature type="coiled-coil region" evidence="16">
    <location>
        <begin position="382"/>
        <end position="416"/>
    </location>
</feature>
<evidence type="ECO:0000256" key="5">
    <source>
        <dbReference type="ARBA" id="ARBA00022475"/>
    </source>
</evidence>
<dbReference type="CDD" id="cd05387">
    <property type="entry name" value="BY-kinase"/>
    <property type="match status" value="1"/>
</dbReference>
<dbReference type="EC" id="2.7.10.2" evidence="4"/>
<dbReference type="OrthoDB" id="230260at2"/>
<evidence type="ECO:0000256" key="4">
    <source>
        <dbReference type="ARBA" id="ARBA00011903"/>
    </source>
</evidence>
<evidence type="ECO:0000256" key="16">
    <source>
        <dbReference type="SAM" id="Coils"/>
    </source>
</evidence>
<comment type="catalytic activity">
    <reaction evidence="15">
        <text>L-tyrosyl-[protein] + ATP = O-phospho-L-tyrosyl-[protein] + ADP + H(+)</text>
        <dbReference type="Rhea" id="RHEA:10596"/>
        <dbReference type="Rhea" id="RHEA-COMP:10136"/>
        <dbReference type="Rhea" id="RHEA-COMP:20101"/>
        <dbReference type="ChEBI" id="CHEBI:15378"/>
        <dbReference type="ChEBI" id="CHEBI:30616"/>
        <dbReference type="ChEBI" id="CHEBI:46858"/>
        <dbReference type="ChEBI" id="CHEBI:61978"/>
        <dbReference type="ChEBI" id="CHEBI:456216"/>
        <dbReference type="EC" id="2.7.10.2"/>
    </reaction>
</comment>
<dbReference type="Pfam" id="PF02706">
    <property type="entry name" value="Wzz"/>
    <property type="match status" value="1"/>
</dbReference>
<dbReference type="SUPFAM" id="SSF52540">
    <property type="entry name" value="P-loop containing nucleoside triphosphate hydrolases"/>
    <property type="match status" value="1"/>
</dbReference>
<dbReference type="NCBIfam" id="TIGR01007">
    <property type="entry name" value="eps_fam"/>
    <property type="match status" value="1"/>
</dbReference>
<protein>
    <recommendedName>
        <fullName evidence="4">non-specific protein-tyrosine kinase</fullName>
        <ecNumber evidence="4">2.7.10.2</ecNumber>
    </recommendedName>
</protein>
<dbReference type="Pfam" id="PF13614">
    <property type="entry name" value="AAA_31"/>
    <property type="match status" value="1"/>
</dbReference>
<evidence type="ECO:0000256" key="9">
    <source>
        <dbReference type="ARBA" id="ARBA00022741"/>
    </source>
</evidence>
<evidence type="ECO:0000259" key="18">
    <source>
        <dbReference type="Pfam" id="PF02706"/>
    </source>
</evidence>
<keyword evidence="14" id="KW-0829">Tyrosine-protein kinase</keyword>
<evidence type="ECO:0000256" key="8">
    <source>
        <dbReference type="ARBA" id="ARBA00022692"/>
    </source>
</evidence>
<dbReference type="InterPro" id="IPR027417">
    <property type="entry name" value="P-loop_NTPase"/>
</dbReference>
<dbReference type="InterPro" id="IPR025669">
    <property type="entry name" value="AAA_dom"/>
</dbReference>
<evidence type="ECO:0000259" key="19">
    <source>
        <dbReference type="Pfam" id="PF13614"/>
    </source>
</evidence>
<comment type="subcellular location">
    <subcellularLocation>
        <location evidence="1">Cell inner membrane</location>
        <topology evidence="1">Multi-pass membrane protein</topology>
    </subcellularLocation>
</comment>
<dbReference type="GO" id="GO:0004715">
    <property type="term" value="F:non-membrane spanning protein tyrosine kinase activity"/>
    <property type="evidence" value="ECO:0007669"/>
    <property type="project" value="UniProtKB-EC"/>
</dbReference>
<dbReference type="AlphaFoldDB" id="A0A1K2HS47"/>
<dbReference type="RefSeq" id="WP_072338434.1">
    <property type="nucleotide sequence ID" value="NZ_FPKU01000001.1"/>
</dbReference>
<comment type="similarity">
    <text evidence="3">Belongs to the etk/wzc family.</text>
</comment>
<evidence type="ECO:0000256" key="6">
    <source>
        <dbReference type="ARBA" id="ARBA00022519"/>
    </source>
</evidence>
<evidence type="ECO:0000256" key="15">
    <source>
        <dbReference type="ARBA" id="ARBA00051245"/>
    </source>
</evidence>
<evidence type="ECO:0000256" key="14">
    <source>
        <dbReference type="ARBA" id="ARBA00023137"/>
    </source>
</evidence>
<keyword evidence="11" id="KW-0067">ATP-binding</keyword>
<dbReference type="Gene3D" id="3.40.50.300">
    <property type="entry name" value="P-loop containing nucleotide triphosphate hydrolases"/>
    <property type="match status" value="1"/>
</dbReference>
<evidence type="ECO:0000256" key="12">
    <source>
        <dbReference type="ARBA" id="ARBA00022989"/>
    </source>
</evidence>
<proteinExistence type="inferred from homology"/>
<keyword evidence="8 17" id="KW-0812">Transmembrane</keyword>
<dbReference type="Pfam" id="PF13807">
    <property type="entry name" value="GNVR"/>
    <property type="match status" value="1"/>
</dbReference>
<dbReference type="PANTHER" id="PTHR32309:SF13">
    <property type="entry name" value="FERRIC ENTEROBACTIN TRANSPORT PROTEIN FEPE"/>
    <property type="match status" value="1"/>
</dbReference>
<sequence length="784" mass="85579">MLDRNNSSGQQVPAFRGQGGAVAGYDPALDRRGYGELPVEPDEGFNPLKLLLYVVKYRWLIVIALAIALVVGGVVTLMQTPKYRATARVEIMVPSARVLEDMDVVAQSSDMRTFETAREKLKSRDLARRVVSQLGLASDASFLFPAPDFSVGNIFARVFGSAPRASVDDFGAEQREAIAVANLLADLDVALVRGTSLLAVSFASTDREKAAAIANQVVRSYMDQQVDRTVETSVLARQFIEEQVRDLKQRLESSEAELVAYARSVGISSTGTDGSLVSANIREINAGLSEAIRERLTNERILAQAESGGAGALTQVVESETIQSLQTRKAGLQAEYQQNLTIYKPDFPQMRTMSAQIAEIDRQIQVAMAAIVAGIRLNYEGSVRAESDLRAKLAELEQAQADFQDKNIQYTILQREVESNRTQYQALIGKLNELTVVSELRRANIEVVDFAVTPGSPYAPSIARNLLIFLGVGAALVAALIYLLELLNNKFNVPDQIEADLQLPVLGIIPLMPGDLSSVLHDTRSPISEAYRSLRTSLQFAGTDGAPKTLLVTSAEPGESKSTSAVKLAEEFAAIGVRVLIIDADLRRPTLHRQFKINNTTGLTNLLTNTVAQEDSNAIFKPTEVENVTLLPSGPMVPNPADLLSSHRMGAIIHACAKAYDMVIIDGPPVLGLSDALILSRLSEATLLVVSAHQVPRKAAQSALKRLRSAGGHIIGATLNKLDVKRVEYSYAYRNMYSSYYGYGGEQPKLENKESQEDNALAARITRQAERVLGRLRAYRPKWR</sequence>
<reference evidence="21 22" key="1">
    <citation type="submission" date="2016-11" db="EMBL/GenBank/DDBJ databases">
        <authorList>
            <person name="Jaros S."/>
            <person name="Januszkiewicz K."/>
            <person name="Wedrychowicz H."/>
        </authorList>
    </citation>
    <scope>NUCLEOTIDE SEQUENCE [LARGE SCALE GENOMIC DNA]</scope>
    <source>
        <strain evidence="21 22">ATCC 23634</strain>
    </source>
</reference>
<feature type="transmembrane region" description="Helical" evidence="17">
    <location>
        <begin position="57"/>
        <end position="78"/>
    </location>
</feature>
<keyword evidence="12 17" id="KW-1133">Transmembrane helix</keyword>
<keyword evidence="7" id="KW-0808">Transferase</keyword>
<organism evidence="21 22">
    <name type="scientific">Devosia enhydra</name>
    <dbReference type="NCBI Taxonomy" id="665118"/>
    <lineage>
        <taxon>Bacteria</taxon>
        <taxon>Pseudomonadati</taxon>
        <taxon>Pseudomonadota</taxon>
        <taxon>Alphaproteobacteria</taxon>
        <taxon>Hyphomicrobiales</taxon>
        <taxon>Devosiaceae</taxon>
        <taxon>Devosia</taxon>
    </lineage>
</organism>
<dbReference type="InterPro" id="IPR032807">
    <property type="entry name" value="GNVR"/>
</dbReference>
<evidence type="ECO:0000313" key="22">
    <source>
        <dbReference type="Proteomes" id="UP000183447"/>
    </source>
</evidence>
<evidence type="ECO:0000256" key="1">
    <source>
        <dbReference type="ARBA" id="ARBA00004429"/>
    </source>
</evidence>
<dbReference type="InterPro" id="IPR003856">
    <property type="entry name" value="LPS_length_determ_N"/>
</dbReference>
<evidence type="ECO:0000256" key="3">
    <source>
        <dbReference type="ARBA" id="ARBA00008883"/>
    </source>
</evidence>